<dbReference type="STRING" id="288004.AL038_04180"/>
<dbReference type="Pfam" id="PF11143">
    <property type="entry name" value="DUF2919"/>
    <property type="match status" value="1"/>
</dbReference>
<keyword evidence="1" id="KW-0812">Transmembrane</keyword>
<keyword evidence="1" id="KW-0472">Membrane</keyword>
<proteinExistence type="predicted"/>
<feature type="transmembrane region" description="Helical" evidence="1">
    <location>
        <begin position="134"/>
        <end position="151"/>
    </location>
</feature>
<feature type="transmembrane region" description="Helical" evidence="1">
    <location>
        <begin position="68"/>
        <end position="87"/>
    </location>
</feature>
<dbReference type="AlphaFoldDB" id="A0A2N9YAR9"/>
<feature type="transmembrane region" description="Helical" evidence="1">
    <location>
        <begin position="108"/>
        <end position="128"/>
    </location>
</feature>
<dbReference type="EMBL" id="CP018889">
    <property type="protein sequence ID" value="AUI67555.1"/>
    <property type="molecule type" value="Genomic_DNA"/>
</dbReference>
<protein>
    <submittedName>
        <fullName evidence="2">DUF2919 family protein</fullName>
    </submittedName>
</protein>
<dbReference type="RefSeq" id="WP_062149463.1">
    <property type="nucleotide sequence ID" value="NZ_CP012373.2"/>
</dbReference>
<evidence type="ECO:0000256" key="1">
    <source>
        <dbReference type="SAM" id="Phobius"/>
    </source>
</evidence>
<accession>A0A2N9YAR9</accession>
<feature type="transmembrane region" description="Helical" evidence="1">
    <location>
        <begin position="20"/>
        <end position="48"/>
    </location>
</feature>
<dbReference type="OrthoDB" id="9933891at2"/>
<keyword evidence="3" id="KW-1185">Reference proteome</keyword>
<dbReference type="Proteomes" id="UP000234271">
    <property type="component" value="Chromosome"/>
</dbReference>
<dbReference type="KEGG" id="blep:AL038_04180"/>
<sequence>MDTKYSFDDYNEHQVLKIPFNLVVTTVYALKYIVVLFILPILLNFLPALTDAGKLIIPYISQFAHKPANLAFILSSIPAFLIFIPMFKRVPNTPEQSWIRRIWTKGRGLLLSSFIIDMSLMIIYLLLGVRQFDGVMLAVLYIDSMLLLYVMRSKRVRNVFEEFPAYEKKAK</sequence>
<organism evidence="2 3">
    <name type="scientific">Beggiatoa leptomitoformis</name>
    <dbReference type="NCBI Taxonomy" id="288004"/>
    <lineage>
        <taxon>Bacteria</taxon>
        <taxon>Pseudomonadati</taxon>
        <taxon>Pseudomonadota</taxon>
        <taxon>Gammaproteobacteria</taxon>
        <taxon>Thiotrichales</taxon>
        <taxon>Thiotrichaceae</taxon>
        <taxon>Beggiatoa</taxon>
    </lineage>
</organism>
<reference evidence="3" key="1">
    <citation type="submission" date="2016-12" db="EMBL/GenBank/DDBJ databases">
        <title>Complete Genome Sequence of Beggiatoa leptomitiformis D-401.</title>
        <authorList>
            <person name="Fomenkov A."/>
            <person name="Vincze T."/>
            <person name="Grabovich M."/>
            <person name="Anton B.P."/>
            <person name="Dubinina G."/>
            <person name="Orlova M."/>
            <person name="Belousova E."/>
            <person name="Roberts R.J."/>
        </authorList>
    </citation>
    <scope>NUCLEOTIDE SEQUENCE [LARGE SCALE GENOMIC DNA]</scope>
    <source>
        <strain evidence="3">D-401</strain>
    </source>
</reference>
<keyword evidence="1" id="KW-1133">Transmembrane helix</keyword>
<evidence type="ECO:0000313" key="2">
    <source>
        <dbReference type="EMBL" id="AUI67555.1"/>
    </source>
</evidence>
<dbReference type="InterPro" id="IPR021318">
    <property type="entry name" value="DUF2919"/>
</dbReference>
<gene>
    <name evidence="2" type="ORF">BLE401_01830</name>
</gene>
<name>A0A2N9YAR9_9GAMM</name>
<evidence type="ECO:0000313" key="3">
    <source>
        <dbReference type="Proteomes" id="UP000234271"/>
    </source>
</evidence>